<dbReference type="InterPro" id="IPR043502">
    <property type="entry name" value="DNA/RNA_pol_sf"/>
</dbReference>
<dbReference type="Proteomes" id="UP001190700">
    <property type="component" value="Unassembled WGS sequence"/>
</dbReference>
<feature type="domain" description="Reverse transcriptase" evidence="2">
    <location>
        <begin position="107"/>
        <end position="367"/>
    </location>
</feature>
<evidence type="ECO:0000313" key="3">
    <source>
        <dbReference type="EMBL" id="KAK3287597.1"/>
    </source>
</evidence>
<evidence type="ECO:0000313" key="4">
    <source>
        <dbReference type="Proteomes" id="UP001190700"/>
    </source>
</evidence>
<protein>
    <recommendedName>
        <fullName evidence="2">Reverse transcriptase domain-containing protein</fullName>
    </recommendedName>
</protein>
<reference evidence="3 4" key="1">
    <citation type="journal article" date="2015" name="Genome Biol. Evol.">
        <title>Comparative Genomics of a Bacterivorous Green Alga Reveals Evolutionary Causalities and Consequences of Phago-Mixotrophic Mode of Nutrition.</title>
        <authorList>
            <person name="Burns J.A."/>
            <person name="Paasch A."/>
            <person name="Narechania A."/>
            <person name="Kim E."/>
        </authorList>
    </citation>
    <scope>NUCLEOTIDE SEQUENCE [LARGE SCALE GENOMIC DNA]</scope>
    <source>
        <strain evidence="3 4">PLY_AMNH</strain>
    </source>
</reference>
<evidence type="ECO:0000256" key="1">
    <source>
        <dbReference type="SAM" id="MobiDB-lite"/>
    </source>
</evidence>
<name>A0AAE0LJM6_9CHLO</name>
<evidence type="ECO:0000259" key="2">
    <source>
        <dbReference type="PROSITE" id="PS50878"/>
    </source>
</evidence>
<feature type="region of interest" description="Disordered" evidence="1">
    <location>
        <begin position="715"/>
        <end position="738"/>
    </location>
</feature>
<comment type="caution">
    <text evidence="3">The sequence shown here is derived from an EMBL/GenBank/DDBJ whole genome shotgun (WGS) entry which is preliminary data.</text>
</comment>
<dbReference type="PROSITE" id="PS50878">
    <property type="entry name" value="RT_POL"/>
    <property type="match status" value="1"/>
</dbReference>
<proteinExistence type="predicted"/>
<feature type="compositionally biased region" description="Basic and acidic residues" evidence="1">
    <location>
        <begin position="715"/>
        <end position="728"/>
    </location>
</feature>
<organism evidence="3 4">
    <name type="scientific">Cymbomonas tetramitiformis</name>
    <dbReference type="NCBI Taxonomy" id="36881"/>
    <lineage>
        <taxon>Eukaryota</taxon>
        <taxon>Viridiplantae</taxon>
        <taxon>Chlorophyta</taxon>
        <taxon>Pyramimonadophyceae</taxon>
        <taxon>Pyramimonadales</taxon>
        <taxon>Pyramimonadaceae</taxon>
        <taxon>Cymbomonas</taxon>
    </lineage>
</organism>
<dbReference type="EMBL" id="LGRX02000788">
    <property type="protein sequence ID" value="KAK3287597.1"/>
    <property type="molecule type" value="Genomic_DNA"/>
</dbReference>
<keyword evidence="4" id="KW-1185">Reference proteome</keyword>
<feature type="compositionally biased region" description="Pro residues" evidence="1">
    <location>
        <begin position="729"/>
        <end position="738"/>
    </location>
</feature>
<dbReference type="InterPro" id="IPR000477">
    <property type="entry name" value="RT_dom"/>
</dbReference>
<dbReference type="Pfam" id="PF00078">
    <property type="entry name" value="RVT_1"/>
    <property type="match status" value="1"/>
</dbReference>
<dbReference type="AlphaFoldDB" id="A0AAE0LJM6"/>
<sequence length="738" mass="81885">MAVGAVATAEAFSGHMAHSDPYCFERPRTAQLDSEMPWLAEGPPDRMEPEQRPRTTELGSRLTIELYRQIVKRLPNGKAAGPDAVPNKILKAMPEEFNEVLFSLMRAMWKAGVTPDTWKLGTFIYLHKKGDTSVFSNYRPIGLLPTILKLYPSLVTEVLSTFSNCTFSTCVDFENAYGSVEHDKLQHTMKYLGIPEDAVKVVADLYDGDAHGSPFKMVSKIEHHNSEPLLVRRGLVQGDSLSPLLFILYLEPLLRWLKAGNKGYLHRLTDSDKQIRTSSAAYVDDLTLVTESAVQLATQVRKLELYSNWSGLRINKAKCGITGTDEKGSPIPEETYADITMHTPTVGRHGFPYLHPDAPYKYLGMQVALLGDCTVQKQASVLQARERIQALLHSPLTSGQQEEVLRSAVIGQLRYALPLGIFSTKEIEDLDAIIGGAYKLLNGLPRGTAKCYTALPKTSYGLGHTPLLATYAQSVASALQMATATREDLRESPREVFRESEAFHVKQTSQLSATTRGLVRQLAALREHQVLLTGSGPLLADLINTQHGVISKLATAVRKPFPSALEGRHRTVVDKDTGDVSMKVYAVKDQEEIPLSLTTLLPLLPYVEEGFYVAQGGTRACSLREAKAKVPARFQGRMRTFMLMLYPYICEALADKPNDAQLWDNPRNRALKSQFIPLQEVHNALGFQRVAEPQAVNEEEPTAWELGFHPTQSKWARDRCGTRGEEALPRPPCRPGAP</sequence>
<dbReference type="PANTHER" id="PTHR19446">
    <property type="entry name" value="REVERSE TRANSCRIPTASES"/>
    <property type="match status" value="1"/>
</dbReference>
<gene>
    <name evidence="3" type="ORF">CYMTET_4897</name>
</gene>
<accession>A0AAE0LJM6</accession>
<dbReference type="SUPFAM" id="SSF56672">
    <property type="entry name" value="DNA/RNA polymerases"/>
    <property type="match status" value="1"/>
</dbReference>